<dbReference type="GO" id="GO:0005524">
    <property type="term" value="F:ATP binding"/>
    <property type="evidence" value="ECO:0007669"/>
    <property type="project" value="UniProtKB-KW"/>
</dbReference>
<dbReference type="InterPro" id="IPR027417">
    <property type="entry name" value="P-loop_NTPase"/>
</dbReference>
<evidence type="ECO:0000313" key="7">
    <source>
        <dbReference type="Proteomes" id="UP000256964"/>
    </source>
</evidence>
<evidence type="ECO:0000256" key="1">
    <source>
        <dbReference type="ARBA" id="ARBA00022741"/>
    </source>
</evidence>
<name>A0A371CI70_9APHY</name>
<evidence type="ECO:0000256" key="3">
    <source>
        <dbReference type="ARBA" id="ARBA00022806"/>
    </source>
</evidence>
<dbReference type="EMBL" id="KZ857604">
    <property type="protein sequence ID" value="RDX39982.1"/>
    <property type="molecule type" value="Genomic_DNA"/>
</dbReference>
<dbReference type="InterPro" id="IPR049730">
    <property type="entry name" value="SNF2/RAD54-like_C"/>
</dbReference>
<dbReference type="GO" id="GO:0008094">
    <property type="term" value="F:ATP-dependent activity, acting on DNA"/>
    <property type="evidence" value="ECO:0007669"/>
    <property type="project" value="TreeGrafter"/>
</dbReference>
<dbReference type="SMART" id="SM00490">
    <property type="entry name" value="HELICc"/>
    <property type="match status" value="1"/>
</dbReference>
<reference evidence="6 7" key="1">
    <citation type="journal article" date="2018" name="Biotechnol. Biofuels">
        <title>Integrative visual omics of the white-rot fungus Polyporus brumalis exposes the biotechnological potential of its oxidative enzymes for delignifying raw plant biomass.</title>
        <authorList>
            <person name="Miyauchi S."/>
            <person name="Rancon A."/>
            <person name="Drula E."/>
            <person name="Hage H."/>
            <person name="Chaduli D."/>
            <person name="Favel A."/>
            <person name="Grisel S."/>
            <person name="Henrissat B."/>
            <person name="Herpoel-Gimbert I."/>
            <person name="Ruiz-Duenas F.J."/>
            <person name="Chevret D."/>
            <person name="Hainaut M."/>
            <person name="Lin J."/>
            <person name="Wang M."/>
            <person name="Pangilinan J."/>
            <person name="Lipzen A."/>
            <person name="Lesage-Meessen L."/>
            <person name="Navarro D."/>
            <person name="Riley R."/>
            <person name="Grigoriev I.V."/>
            <person name="Zhou S."/>
            <person name="Raouche S."/>
            <person name="Rosso M.N."/>
        </authorList>
    </citation>
    <scope>NUCLEOTIDE SEQUENCE [LARGE SCALE GENOMIC DNA]</scope>
    <source>
        <strain evidence="6 7">BRFM 1820</strain>
    </source>
</reference>
<keyword evidence="3" id="KW-0347">Helicase</keyword>
<feature type="non-terminal residue" evidence="6">
    <location>
        <position position="1"/>
    </location>
</feature>
<dbReference type="GO" id="GO:0016787">
    <property type="term" value="F:hydrolase activity"/>
    <property type="evidence" value="ECO:0007669"/>
    <property type="project" value="UniProtKB-KW"/>
</dbReference>
<dbReference type="GO" id="GO:0006281">
    <property type="term" value="P:DNA repair"/>
    <property type="evidence" value="ECO:0007669"/>
    <property type="project" value="TreeGrafter"/>
</dbReference>
<dbReference type="SUPFAM" id="SSF52540">
    <property type="entry name" value="P-loop containing nucleoside triphosphate hydrolases"/>
    <property type="match status" value="1"/>
</dbReference>
<gene>
    <name evidence="6" type="ORF">OH76DRAFT_1366903</name>
</gene>
<dbReference type="Pfam" id="PF00271">
    <property type="entry name" value="Helicase_C"/>
    <property type="match status" value="1"/>
</dbReference>
<organism evidence="6 7">
    <name type="scientific">Lentinus brumalis</name>
    <dbReference type="NCBI Taxonomy" id="2498619"/>
    <lineage>
        <taxon>Eukaryota</taxon>
        <taxon>Fungi</taxon>
        <taxon>Dikarya</taxon>
        <taxon>Basidiomycota</taxon>
        <taxon>Agaricomycotina</taxon>
        <taxon>Agaricomycetes</taxon>
        <taxon>Polyporales</taxon>
        <taxon>Polyporaceae</taxon>
        <taxon>Lentinus</taxon>
    </lineage>
</organism>
<dbReference type="PANTHER" id="PTHR45626:SF17">
    <property type="entry name" value="HELICASE-LIKE TRANSCRIPTION FACTOR"/>
    <property type="match status" value="1"/>
</dbReference>
<evidence type="ECO:0000256" key="4">
    <source>
        <dbReference type="ARBA" id="ARBA00022840"/>
    </source>
</evidence>
<dbReference type="CDD" id="cd18793">
    <property type="entry name" value="SF2_C_SNF"/>
    <property type="match status" value="1"/>
</dbReference>
<dbReference type="Proteomes" id="UP000256964">
    <property type="component" value="Unassembled WGS sequence"/>
</dbReference>
<protein>
    <recommendedName>
        <fullName evidence="5">Helicase C-terminal domain-containing protein</fullName>
    </recommendedName>
</protein>
<accession>A0A371CI70</accession>
<feature type="domain" description="Helicase C-terminal" evidence="5">
    <location>
        <begin position="281"/>
        <end position="432"/>
    </location>
</feature>
<keyword evidence="2" id="KW-0378">Hydrolase</keyword>
<keyword evidence="4" id="KW-0067">ATP-binding</keyword>
<dbReference type="GO" id="GO:0005634">
    <property type="term" value="C:nucleus"/>
    <property type="evidence" value="ECO:0007669"/>
    <property type="project" value="TreeGrafter"/>
</dbReference>
<dbReference type="AlphaFoldDB" id="A0A371CI70"/>
<dbReference type="PROSITE" id="PS51194">
    <property type="entry name" value="HELICASE_CTER"/>
    <property type="match status" value="1"/>
</dbReference>
<dbReference type="InterPro" id="IPR001650">
    <property type="entry name" value="Helicase_C-like"/>
</dbReference>
<evidence type="ECO:0000256" key="2">
    <source>
        <dbReference type="ARBA" id="ARBA00022801"/>
    </source>
</evidence>
<dbReference type="Gene3D" id="3.40.50.300">
    <property type="entry name" value="P-loop containing nucleotide triphosphate hydrolases"/>
    <property type="match status" value="1"/>
</dbReference>
<dbReference type="OrthoDB" id="2803695at2759"/>
<dbReference type="InterPro" id="IPR050628">
    <property type="entry name" value="SNF2_RAD54_helicase_TF"/>
</dbReference>
<keyword evidence="7" id="KW-1185">Reference proteome</keyword>
<dbReference type="PANTHER" id="PTHR45626">
    <property type="entry name" value="TRANSCRIPTION TERMINATION FACTOR 2-RELATED"/>
    <property type="match status" value="1"/>
</dbReference>
<dbReference type="GO" id="GO:0004386">
    <property type="term" value="F:helicase activity"/>
    <property type="evidence" value="ECO:0007669"/>
    <property type="project" value="UniProtKB-KW"/>
</dbReference>
<sequence length="443" mass="50375">YTHDYGLLIIDEIGQYRNVTKWSAALRGLRLRAFGAVGMTATPIVNSPLDVWHLGQILDIKGTDDPTWEAEMRTEILAANRKATKEFQKLRETDNFVQSVSESKVDLPEKKAQLQKFTGLVSGLRTVFSPHVIRQTIHSVDWQGNAISGLDKYNEVVLTLEPFPREAAVLEEHAQATVDEYGSTLPTVAKNFGHVRRPHPRLEIVSRVLIPPQSFYVKFRRTHTHWRLADNDAYLPADLEDYKFQPSTKLNSILRLLKYHLEQDNRPPLVVNPNFQDMLVPATDWIAKLRGPNSPPDKIVIYVAFPSNNYLIKKVLSFYGISCVEINGKKSMTARNTDLIAFKKAGREGPRVLILSNVGLTGLNIAEANILIILDNTWSRQEDAQLVGRVWRLPQTKDVIVYRMILKTLTDIFLNILSFTKAQILMAFLETSDNMSKFFAMVY</sequence>
<dbReference type="STRING" id="139420.A0A371CI70"/>
<proteinExistence type="predicted"/>
<evidence type="ECO:0000313" key="6">
    <source>
        <dbReference type="EMBL" id="RDX39982.1"/>
    </source>
</evidence>
<evidence type="ECO:0000259" key="5">
    <source>
        <dbReference type="PROSITE" id="PS51194"/>
    </source>
</evidence>
<keyword evidence="1" id="KW-0547">Nucleotide-binding</keyword>